<feature type="transmembrane region" description="Helical" evidence="1">
    <location>
        <begin position="446"/>
        <end position="469"/>
    </location>
</feature>
<accession>A0A9W2YSW7</accession>
<proteinExistence type="predicted"/>
<organism evidence="2 3">
    <name type="scientific">Biomphalaria glabrata</name>
    <name type="common">Bloodfluke planorb</name>
    <name type="synonym">Freshwater snail</name>
    <dbReference type="NCBI Taxonomy" id="6526"/>
    <lineage>
        <taxon>Eukaryota</taxon>
        <taxon>Metazoa</taxon>
        <taxon>Spiralia</taxon>
        <taxon>Lophotrochozoa</taxon>
        <taxon>Mollusca</taxon>
        <taxon>Gastropoda</taxon>
        <taxon>Heterobranchia</taxon>
        <taxon>Euthyneura</taxon>
        <taxon>Panpulmonata</taxon>
        <taxon>Hygrophila</taxon>
        <taxon>Lymnaeoidea</taxon>
        <taxon>Planorbidae</taxon>
        <taxon>Biomphalaria</taxon>
    </lineage>
</organism>
<dbReference type="OrthoDB" id="6081038at2759"/>
<reference evidence="3" key="1">
    <citation type="submission" date="2025-08" db="UniProtKB">
        <authorList>
            <consortium name="RefSeq"/>
        </authorList>
    </citation>
    <scope>IDENTIFICATION</scope>
</reference>
<feature type="transmembrane region" description="Helical" evidence="1">
    <location>
        <begin position="12"/>
        <end position="29"/>
    </location>
</feature>
<evidence type="ECO:0000313" key="3">
    <source>
        <dbReference type="RefSeq" id="XP_055865710.1"/>
    </source>
</evidence>
<dbReference type="RefSeq" id="XP_055865710.1">
    <property type="nucleotide sequence ID" value="XM_056009735.1"/>
</dbReference>
<dbReference type="GeneID" id="106069976"/>
<protein>
    <submittedName>
        <fullName evidence="3">Uncharacterized protein LOC106069976 isoform X1</fullName>
    </submittedName>
</protein>
<sequence>MIDESCLHKYLDLSMLFTFLVYLFLQIIYSSALKDCEPAEEGKEYQLILNWTAQDLDNKELRVKRGDGTPGKCDNLTKNCSSFFKDMFTISRSRFSVDVIIHKVERSDAKIWKISYSETPIAECKLATYIKPENVRCYQEENKSGINVTCSTSKVYPAAKCSFHIYINGEKSHNSNAFVSYKHSNFIEQEQYFMSNCTFQIPKFQLKTGYYKIKATLSPGLAVDQHIFREETKYGSSSTIINFQIDSPLIKLQNCPQLVHENTQYTCQCTSVNRSESYLIRWYNKQRNLLHEGESLTFIANRSLPEYLCEGTDNHQLKTPWLLYKPVLLGKNKNISCTLHKANNDRLICSTNGICLQALCIFNVTYSNGATGMKSSLYLSHDFEEHQLCSTCILALNKSDFDSKTDCIHVALYLNMTDNHEQMLYVDSTLVQLRKEIHTKDEGTRLSIIISASAAAAVTLLILTALCIANRKKRRKGEQQKQEEDAMKTGTVKHYDNTYSFGSGHIYESVKEEDHYDKCEDTRYETRYETSLARDEKRQDPNLQYLLDTEYITPIEVEQILNSIGKRESILKMQNSSTQKNLVNDIAERSEQLVYSNHMETV</sequence>
<name>A0A9W2YSW7_BIOGL</name>
<dbReference type="AlphaFoldDB" id="A0A9W2YSW7"/>
<keyword evidence="1" id="KW-0812">Transmembrane</keyword>
<gene>
    <name evidence="3" type="primary">LOC106069976</name>
</gene>
<keyword evidence="1" id="KW-0472">Membrane</keyword>
<dbReference type="Proteomes" id="UP001165740">
    <property type="component" value="Chromosome 14"/>
</dbReference>
<keyword evidence="1" id="KW-1133">Transmembrane helix</keyword>
<evidence type="ECO:0000256" key="1">
    <source>
        <dbReference type="SAM" id="Phobius"/>
    </source>
</evidence>
<evidence type="ECO:0000313" key="2">
    <source>
        <dbReference type="Proteomes" id="UP001165740"/>
    </source>
</evidence>
<keyword evidence="2" id="KW-1185">Reference proteome</keyword>